<dbReference type="InterPro" id="IPR050256">
    <property type="entry name" value="Glycosyltransferase_2"/>
</dbReference>
<feature type="transmembrane region" description="Helical" evidence="7">
    <location>
        <begin position="238"/>
        <end position="259"/>
    </location>
</feature>
<dbReference type="EMBL" id="CP080507">
    <property type="protein sequence ID" value="QYM78679.1"/>
    <property type="molecule type" value="Genomic_DNA"/>
</dbReference>
<dbReference type="PANTHER" id="PTHR48090:SF1">
    <property type="entry name" value="PROPHAGE BACTOPRENOL GLUCOSYL TRANSFERASE HOMOLOG"/>
    <property type="match status" value="1"/>
</dbReference>
<protein>
    <submittedName>
        <fullName evidence="9">Glycosyltransferase family 2 protein</fullName>
    </submittedName>
</protein>
<evidence type="ECO:0000256" key="5">
    <source>
        <dbReference type="ARBA" id="ARBA00022989"/>
    </source>
</evidence>
<evidence type="ECO:0000313" key="9">
    <source>
        <dbReference type="EMBL" id="QYM78679.1"/>
    </source>
</evidence>
<keyword evidence="5 7" id="KW-1133">Transmembrane helix</keyword>
<dbReference type="Proteomes" id="UP000825051">
    <property type="component" value="Chromosome"/>
</dbReference>
<proteinExistence type="predicted"/>
<evidence type="ECO:0000256" key="2">
    <source>
        <dbReference type="ARBA" id="ARBA00022676"/>
    </source>
</evidence>
<name>A0A8F9TVS6_9BACT</name>
<sequence>MTAVGSTPLLAVVIPVFNEQAVLPELFARLTAVFDAAPDCTWQALLVDDGSRDTSTALIGAQAARDPRFALLELSRNFGFQAALSAGLAHAQTLAVDAAITMDADLQDPPEIIPQLVGAWRDGADVVRAVRRTRAERGLRGVGFAVFHRLYGRLTDYPIEPNSGTFGLLGRDALDAFNQLPERRRFFPGLRAWIGFRTAAVLYDRQARAAGEPQQTFFRLVRYALDGLLSFSYLPLRLLTFAGLGVSFLGFALGLYFIVKRLLGIETASTGFTTLVTLVLFLGGVQLIGIGVLGEYLGRIYDEVKQRPRYFLKNRRGSPRADDR</sequence>
<keyword evidence="10" id="KW-1185">Reference proteome</keyword>
<feature type="domain" description="Glycosyltransferase 2-like" evidence="8">
    <location>
        <begin position="12"/>
        <end position="175"/>
    </location>
</feature>
<dbReference type="Gene3D" id="3.90.550.10">
    <property type="entry name" value="Spore Coat Polysaccharide Biosynthesis Protein SpsA, Chain A"/>
    <property type="match status" value="1"/>
</dbReference>
<keyword evidence="3" id="KW-0808">Transferase</keyword>
<dbReference type="AlphaFoldDB" id="A0A8F9TVS6"/>
<organism evidence="9 10">
    <name type="scientific">Horticoccus luteus</name>
    <dbReference type="NCBI Taxonomy" id="2862869"/>
    <lineage>
        <taxon>Bacteria</taxon>
        <taxon>Pseudomonadati</taxon>
        <taxon>Verrucomicrobiota</taxon>
        <taxon>Opitutia</taxon>
        <taxon>Opitutales</taxon>
        <taxon>Opitutaceae</taxon>
        <taxon>Horticoccus</taxon>
    </lineage>
</organism>
<dbReference type="InterPro" id="IPR001173">
    <property type="entry name" value="Glyco_trans_2-like"/>
</dbReference>
<evidence type="ECO:0000313" key="10">
    <source>
        <dbReference type="Proteomes" id="UP000825051"/>
    </source>
</evidence>
<dbReference type="GO" id="GO:0016757">
    <property type="term" value="F:glycosyltransferase activity"/>
    <property type="evidence" value="ECO:0007669"/>
    <property type="project" value="UniProtKB-KW"/>
</dbReference>
<comment type="subcellular location">
    <subcellularLocation>
        <location evidence="1">Membrane</location>
        <topology evidence="1">Multi-pass membrane protein</topology>
    </subcellularLocation>
</comment>
<keyword evidence="2" id="KW-0328">Glycosyltransferase</keyword>
<evidence type="ECO:0000256" key="3">
    <source>
        <dbReference type="ARBA" id="ARBA00022679"/>
    </source>
</evidence>
<dbReference type="PANTHER" id="PTHR48090">
    <property type="entry name" value="UNDECAPRENYL-PHOSPHATE 4-DEOXY-4-FORMAMIDO-L-ARABINOSE TRANSFERASE-RELATED"/>
    <property type="match status" value="1"/>
</dbReference>
<evidence type="ECO:0000256" key="7">
    <source>
        <dbReference type="SAM" id="Phobius"/>
    </source>
</evidence>
<evidence type="ECO:0000256" key="1">
    <source>
        <dbReference type="ARBA" id="ARBA00004141"/>
    </source>
</evidence>
<dbReference type="CDD" id="cd04187">
    <property type="entry name" value="DPM1_like_bac"/>
    <property type="match status" value="1"/>
</dbReference>
<dbReference type="InterPro" id="IPR029044">
    <property type="entry name" value="Nucleotide-diphossugar_trans"/>
</dbReference>
<dbReference type="GO" id="GO:0005886">
    <property type="term" value="C:plasma membrane"/>
    <property type="evidence" value="ECO:0007669"/>
    <property type="project" value="TreeGrafter"/>
</dbReference>
<evidence type="ECO:0000259" key="8">
    <source>
        <dbReference type="Pfam" id="PF00535"/>
    </source>
</evidence>
<reference evidence="9" key="1">
    <citation type="submission" date="2021-08" db="EMBL/GenBank/DDBJ databases">
        <title>Genome of a novel bacterium of the phylum Verrucomicrobia, Oleiharenicola sp. KSB-15.</title>
        <authorList>
            <person name="Chung J.-H."/>
            <person name="Ahn J.-H."/>
            <person name="Yoon Y."/>
            <person name="Kim D.-Y."/>
            <person name="An S.-H."/>
            <person name="Park I."/>
            <person name="Yeon J."/>
        </authorList>
    </citation>
    <scope>NUCLEOTIDE SEQUENCE</scope>
    <source>
        <strain evidence="9">KSB-15</strain>
    </source>
</reference>
<accession>A0A8F9TVS6</accession>
<keyword evidence="4 7" id="KW-0812">Transmembrane</keyword>
<dbReference type="KEGG" id="ole:K0B96_15455"/>
<gene>
    <name evidence="9" type="ORF">K0B96_15455</name>
</gene>
<dbReference type="Pfam" id="PF00535">
    <property type="entry name" value="Glycos_transf_2"/>
    <property type="match status" value="1"/>
</dbReference>
<dbReference type="RefSeq" id="WP_220161783.1">
    <property type="nucleotide sequence ID" value="NZ_CP080507.1"/>
</dbReference>
<evidence type="ECO:0000256" key="6">
    <source>
        <dbReference type="ARBA" id="ARBA00023136"/>
    </source>
</evidence>
<feature type="transmembrane region" description="Helical" evidence="7">
    <location>
        <begin position="271"/>
        <end position="297"/>
    </location>
</feature>
<keyword evidence="6 7" id="KW-0472">Membrane</keyword>
<evidence type="ECO:0000256" key="4">
    <source>
        <dbReference type="ARBA" id="ARBA00022692"/>
    </source>
</evidence>
<dbReference type="SUPFAM" id="SSF53448">
    <property type="entry name" value="Nucleotide-diphospho-sugar transferases"/>
    <property type="match status" value="1"/>
</dbReference>